<name>A0ABU9B222_9BACT</name>
<protein>
    <submittedName>
        <fullName evidence="7">PVC-type heme-binding CxxCH protein</fullName>
    </submittedName>
</protein>
<keyword evidence="2 4" id="KW-0479">Metal-binding</keyword>
<reference evidence="7 8" key="1">
    <citation type="submission" date="2024-04" db="EMBL/GenBank/DDBJ databases">
        <title>Luteolibacter sp. isolated from soil.</title>
        <authorList>
            <person name="An J."/>
        </authorList>
    </citation>
    <scope>NUCLEOTIDE SEQUENCE [LARGE SCALE GENOMIC DNA]</scope>
    <source>
        <strain evidence="7 8">Y139</strain>
    </source>
</reference>
<feature type="signal peptide" evidence="5">
    <location>
        <begin position="1"/>
        <end position="17"/>
    </location>
</feature>
<evidence type="ECO:0000256" key="3">
    <source>
        <dbReference type="ARBA" id="ARBA00023004"/>
    </source>
</evidence>
<organism evidence="7 8">
    <name type="scientific">Luteolibacter soli</name>
    <dbReference type="NCBI Taxonomy" id="3135280"/>
    <lineage>
        <taxon>Bacteria</taxon>
        <taxon>Pseudomonadati</taxon>
        <taxon>Verrucomicrobiota</taxon>
        <taxon>Verrucomicrobiia</taxon>
        <taxon>Verrucomicrobiales</taxon>
        <taxon>Verrucomicrobiaceae</taxon>
        <taxon>Luteolibacter</taxon>
    </lineage>
</organism>
<dbReference type="NCBIfam" id="TIGR02603">
    <property type="entry name" value="CxxCH_TIGR02603"/>
    <property type="match status" value="1"/>
</dbReference>
<feature type="domain" description="Cytochrome c" evidence="6">
    <location>
        <begin position="835"/>
        <end position="967"/>
    </location>
</feature>
<dbReference type="InterPro" id="IPR036909">
    <property type="entry name" value="Cyt_c-like_dom_sf"/>
</dbReference>
<dbReference type="InterPro" id="IPR013427">
    <property type="entry name" value="Haem-bd_dom_put"/>
</dbReference>
<dbReference type="InterPro" id="IPR011041">
    <property type="entry name" value="Quinoprot_gluc/sorb_DH_b-prop"/>
</dbReference>
<dbReference type="InterPro" id="IPR055557">
    <property type="entry name" value="DUF7133"/>
</dbReference>
<sequence>MRRTLILLAALVVPVSAEPQTGMANGNPVKEAAGKMTVPPGFGVDLIAGEPDVVQPIAMCIDVRGRLWVAEGLTYPTRAKDGEGKDRIVIFEDADANGTFETRKVFADGLNLVSGIETGFGGVFVGAAPNLMFLADANGDDRADGEPQILLDGFGYQDTHETLNSFIWGPDGWLYGCHGVFTRSNVGKLGTPDDQRVPINAGIWRYHPTTQKFEVFAWGTSNPWGLDFNDWGEAFCEACVIPHLWHIIPGGYYQRQAGSHFNPFIYEPLETIADHHHWVGDIKDHAHWGKETPVSKEVADAGGGHAHSGFAICLSEEFPKEMRGSALFFNIHGHRMNNDVLERNGSGWTGKHSADVMLTNDQWFLGVAIEPGPDGALYFTDWHDETSCHRTDPLRWDRTNGRVYRLRHGDVKPWQGNMAKLSDVDLVKLQVEHNEWELRTARRVLQERVAKGGAVDPEAREFLVQTVRTHPDATRRLRALWCLSTCGLLDRSTLPLDDADENVRAWAVRLAAQSEMSVERSHWLKLASKEDSPVVLLSLCSALPKLPRELSMDLARWIAPKMTKADPNLTRMFWFGFESQVPRDESRAMAIALSCPDERLVKWTARRLETPNALVDTLSMAGKKTGLLLDALTGRLDEKPEERLSAPQLELISNLPGDAAVKAKVSALTERSGGQQAIGRLWKKVEDRKAKAADRLDSLRLLATFLEKKDEDRLAGLLDDPLLRLPAITAVPALLDQEAANDRVAGFTTEEKMAVSRIAAREGKGARLLEWLAAMKLKQQDVPADAVARLREVKDAALKEEVVQRWGAPTADASARRALIETWQGKLTPEVLAKAEPAKGRAIFDRTCAACHKLFGEGGAIGPELTGGQRGEVRHWLDNVLDPNGLIGQGYELHRIEKNDGTSITGMLAAENDDELILRMVGVETRVPKKDVKSNTALGNSMMPEGLLTGLSDDDVRDLIGYLMSPAQVKKE</sequence>
<gene>
    <name evidence="7" type="ORF">WKV53_22550</name>
</gene>
<dbReference type="PANTHER" id="PTHR33546:SF1">
    <property type="entry name" value="LARGE, MULTIFUNCTIONAL SECRETED PROTEIN"/>
    <property type="match status" value="1"/>
</dbReference>
<dbReference type="Gene3D" id="1.10.760.10">
    <property type="entry name" value="Cytochrome c-like domain"/>
    <property type="match status" value="1"/>
</dbReference>
<dbReference type="SUPFAM" id="SSF50952">
    <property type="entry name" value="Soluble quinoprotein glucose dehydrogenase"/>
    <property type="match status" value="1"/>
</dbReference>
<proteinExistence type="predicted"/>
<feature type="chain" id="PRO_5045492633" evidence="5">
    <location>
        <begin position="18"/>
        <end position="972"/>
    </location>
</feature>
<dbReference type="RefSeq" id="WP_341407078.1">
    <property type="nucleotide sequence ID" value="NZ_JBBUKT010000011.1"/>
</dbReference>
<evidence type="ECO:0000256" key="1">
    <source>
        <dbReference type="ARBA" id="ARBA00022617"/>
    </source>
</evidence>
<dbReference type="InterPro" id="IPR011042">
    <property type="entry name" value="6-blade_b-propeller_TolB-like"/>
</dbReference>
<evidence type="ECO:0000256" key="5">
    <source>
        <dbReference type="SAM" id="SignalP"/>
    </source>
</evidence>
<accession>A0ABU9B222</accession>
<dbReference type="EMBL" id="JBBUKT010000011">
    <property type="protein sequence ID" value="MEK7953312.1"/>
    <property type="molecule type" value="Genomic_DNA"/>
</dbReference>
<evidence type="ECO:0000313" key="8">
    <source>
        <dbReference type="Proteomes" id="UP001371305"/>
    </source>
</evidence>
<dbReference type="PROSITE" id="PS51007">
    <property type="entry name" value="CYTC"/>
    <property type="match status" value="1"/>
</dbReference>
<evidence type="ECO:0000313" key="7">
    <source>
        <dbReference type="EMBL" id="MEK7953312.1"/>
    </source>
</evidence>
<dbReference type="NCBIfam" id="TIGR02604">
    <property type="entry name" value="Piru_Ver_Nterm"/>
    <property type="match status" value="1"/>
</dbReference>
<evidence type="ECO:0000256" key="2">
    <source>
        <dbReference type="ARBA" id="ARBA00022723"/>
    </source>
</evidence>
<evidence type="ECO:0000259" key="6">
    <source>
        <dbReference type="PROSITE" id="PS51007"/>
    </source>
</evidence>
<dbReference type="InterPro" id="IPR009056">
    <property type="entry name" value="Cyt_c-like_dom"/>
</dbReference>
<keyword evidence="8" id="KW-1185">Reference proteome</keyword>
<dbReference type="Pfam" id="PF00034">
    <property type="entry name" value="Cytochrom_C"/>
    <property type="match status" value="1"/>
</dbReference>
<comment type="caution">
    <text evidence="7">The sequence shown here is derived from an EMBL/GenBank/DDBJ whole genome shotgun (WGS) entry which is preliminary data.</text>
</comment>
<dbReference type="SUPFAM" id="SSF46626">
    <property type="entry name" value="Cytochrome c"/>
    <property type="match status" value="1"/>
</dbReference>
<dbReference type="Gene3D" id="2.120.10.30">
    <property type="entry name" value="TolB, C-terminal domain"/>
    <property type="match status" value="1"/>
</dbReference>
<dbReference type="Proteomes" id="UP001371305">
    <property type="component" value="Unassembled WGS sequence"/>
</dbReference>
<dbReference type="InterPro" id="IPR013428">
    <property type="entry name" value="Membrane-bound_put_N"/>
</dbReference>
<evidence type="ECO:0000256" key="4">
    <source>
        <dbReference type="PROSITE-ProRule" id="PRU00433"/>
    </source>
</evidence>
<keyword evidence="5" id="KW-0732">Signal</keyword>
<dbReference type="PANTHER" id="PTHR33546">
    <property type="entry name" value="LARGE, MULTIFUNCTIONAL SECRETED PROTEIN-RELATED"/>
    <property type="match status" value="1"/>
</dbReference>
<dbReference type="Pfam" id="PF23500">
    <property type="entry name" value="DUF7133"/>
    <property type="match status" value="1"/>
</dbReference>
<keyword evidence="3 4" id="KW-0408">Iron</keyword>
<keyword evidence="1 4" id="KW-0349">Heme</keyword>